<evidence type="ECO:0000313" key="3">
    <source>
        <dbReference type="Proteomes" id="UP000008141"/>
    </source>
</evidence>
<dbReference type="Proteomes" id="UP000008141">
    <property type="component" value="Unassembled WGS sequence"/>
</dbReference>
<dbReference type="GO" id="GO:0009055">
    <property type="term" value="F:electron transfer activity"/>
    <property type="evidence" value="ECO:0007669"/>
    <property type="project" value="InterPro"/>
</dbReference>
<dbReference type="RefSeq" id="XP_005848111.1">
    <property type="nucleotide sequence ID" value="XM_005848049.1"/>
</dbReference>
<protein>
    <recommendedName>
        <fullName evidence="1">Phytocyanin domain-containing protein</fullName>
    </recommendedName>
</protein>
<keyword evidence="3" id="KW-1185">Reference proteome</keyword>
<dbReference type="OMA" id="SHCASGQ"/>
<name>E1ZEC7_CHLVA</name>
<accession>E1ZEC7</accession>
<dbReference type="InterPro" id="IPR003245">
    <property type="entry name" value="Phytocyanin_dom"/>
</dbReference>
<dbReference type="Pfam" id="PF02298">
    <property type="entry name" value="Cu_bind_like"/>
    <property type="match status" value="1"/>
</dbReference>
<proteinExistence type="predicted"/>
<feature type="domain" description="Phytocyanin" evidence="1">
    <location>
        <begin position="35"/>
        <end position="107"/>
    </location>
</feature>
<evidence type="ECO:0000313" key="2">
    <source>
        <dbReference type="EMBL" id="EFN56009.1"/>
    </source>
</evidence>
<dbReference type="OrthoDB" id="513009at2759"/>
<dbReference type="InterPro" id="IPR008972">
    <property type="entry name" value="Cupredoxin"/>
</dbReference>
<dbReference type="InParanoid" id="E1ZEC7"/>
<reference evidence="2 3" key="1">
    <citation type="journal article" date="2010" name="Plant Cell">
        <title>The Chlorella variabilis NC64A genome reveals adaptation to photosymbiosis, coevolution with viruses, and cryptic sex.</title>
        <authorList>
            <person name="Blanc G."/>
            <person name="Duncan G."/>
            <person name="Agarkova I."/>
            <person name="Borodovsky M."/>
            <person name="Gurnon J."/>
            <person name="Kuo A."/>
            <person name="Lindquist E."/>
            <person name="Lucas S."/>
            <person name="Pangilinan J."/>
            <person name="Polle J."/>
            <person name="Salamov A."/>
            <person name="Terry A."/>
            <person name="Yamada T."/>
            <person name="Dunigan D.D."/>
            <person name="Grigoriev I.V."/>
            <person name="Claverie J.M."/>
            <person name="Van Etten J.L."/>
        </authorList>
    </citation>
    <scope>NUCLEOTIDE SEQUENCE [LARGE SCALE GENOMIC DNA]</scope>
    <source>
        <strain evidence="2 3">NC64A</strain>
    </source>
</reference>
<dbReference type="GeneID" id="17355408"/>
<sequence>MAPVGAPSAGPTAAPSGTIIPLVWDFQTSPSYPDQTAKVGDTVEFTWTGFHGVYRVPDGTCPASYSPNPPLMVEVAPETSGGAASFEFDAPGDYFFACQVPGHCDGGGMIVKYTVA</sequence>
<dbReference type="KEGG" id="cvr:CHLNCDRAFT_145405"/>
<evidence type="ECO:0000259" key="1">
    <source>
        <dbReference type="Pfam" id="PF02298"/>
    </source>
</evidence>
<dbReference type="Gene3D" id="2.60.40.420">
    <property type="entry name" value="Cupredoxins - blue copper proteins"/>
    <property type="match status" value="1"/>
</dbReference>
<dbReference type="AlphaFoldDB" id="E1ZEC7"/>
<dbReference type="SUPFAM" id="SSF49503">
    <property type="entry name" value="Cupredoxins"/>
    <property type="match status" value="1"/>
</dbReference>
<gene>
    <name evidence="2" type="ORF">CHLNCDRAFT_145405</name>
</gene>
<organism evidence="3">
    <name type="scientific">Chlorella variabilis</name>
    <name type="common">Green alga</name>
    <dbReference type="NCBI Taxonomy" id="554065"/>
    <lineage>
        <taxon>Eukaryota</taxon>
        <taxon>Viridiplantae</taxon>
        <taxon>Chlorophyta</taxon>
        <taxon>core chlorophytes</taxon>
        <taxon>Trebouxiophyceae</taxon>
        <taxon>Chlorellales</taxon>
        <taxon>Chlorellaceae</taxon>
        <taxon>Chlorella clade</taxon>
        <taxon>Chlorella</taxon>
    </lineage>
</organism>
<dbReference type="EMBL" id="GL433843">
    <property type="protein sequence ID" value="EFN56009.1"/>
    <property type="molecule type" value="Genomic_DNA"/>
</dbReference>